<sequence length="75" mass="8619">MPSKSQTFYGWLMTNRNPVAADEIQQFANNAFLDQSFPKQSTDFDELSDYLEGSAGYLMSMTIFDEAWSQYQASR</sequence>
<evidence type="ECO:0000313" key="4">
    <source>
        <dbReference type="Proteomes" id="UP000253891"/>
    </source>
</evidence>
<protein>
    <recommendedName>
        <fullName evidence="1">UPF0346 protein FFIC_284330</fullName>
    </recommendedName>
</protein>
<feature type="domain" description="YozE SAM-like" evidence="2">
    <location>
        <begin position="7"/>
        <end position="72"/>
    </location>
</feature>
<dbReference type="STRING" id="157463.GCA_001047075_01300"/>
<keyword evidence="3" id="KW-0378">Hydrolase</keyword>
<dbReference type="NCBIfam" id="NF010193">
    <property type="entry name" value="PRK13672.1"/>
    <property type="match status" value="1"/>
</dbReference>
<dbReference type="GO" id="GO:0004180">
    <property type="term" value="F:carboxypeptidase activity"/>
    <property type="evidence" value="ECO:0007669"/>
    <property type="project" value="UniProtKB-KW"/>
</dbReference>
<organism evidence="3 4">
    <name type="scientific">Fructobacillus ficulneus</name>
    <dbReference type="NCBI Taxonomy" id="157463"/>
    <lineage>
        <taxon>Bacteria</taxon>
        <taxon>Bacillati</taxon>
        <taxon>Bacillota</taxon>
        <taxon>Bacilli</taxon>
        <taxon>Lactobacillales</taxon>
        <taxon>Lactobacillaceae</taxon>
        <taxon>Fructobacillus</taxon>
    </lineage>
</organism>
<dbReference type="InterPro" id="IPR010673">
    <property type="entry name" value="UPF0346"/>
</dbReference>
<dbReference type="EMBL" id="DF968005">
    <property type="protein sequence ID" value="GAP00416.1"/>
    <property type="molecule type" value="Genomic_DNA"/>
</dbReference>
<dbReference type="Proteomes" id="UP000253891">
    <property type="component" value="Unassembled WGS sequence"/>
</dbReference>
<dbReference type="InterPro" id="IPR023089">
    <property type="entry name" value="YozE_SAM-like"/>
</dbReference>
<dbReference type="HAMAP" id="MF_01538">
    <property type="entry name" value="UPF0346"/>
    <property type="match status" value="1"/>
</dbReference>
<name>A0A0K8MIN2_9LACO</name>
<dbReference type="PIRSF" id="PIRSF037262">
    <property type="entry name" value="UCP037262"/>
    <property type="match status" value="1"/>
</dbReference>
<dbReference type="SUPFAM" id="SSF140652">
    <property type="entry name" value="YozE-like"/>
    <property type="match status" value="1"/>
</dbReference>
<dbReference type="AlphaFoldDB" id="A0A0K8MIN2"/>
<dbReference type="InterPro" id="IPR036806">
    <property type="entry name" value="YozE_SAM-like_sf"/>
</dbReference>
<evidence type="ECO:0000259" key="2">
    <source>
        <dbReference type="Pfam" id="PF06855"/>
    </source>
</evidence>
<dbReference type="Gene3D" id="1.10.150.260">
    <property type="entry name" value="YozE SAM-like"/>
    <property type="match status" value="1"/>
</dbReference>
<dbReference type="Pfam" id="PF06855">
    <property type="entry name" value="YozE_SAM_like"/>
    <property type="match status" value="1"/>
</dbReference>
<keyword evidence="4" id="KW-1185">Reference proteome</keyword>
<comment type="similarity">
    <text evidence="1">Belongs to the UPF0346 family.</text>
</comment>
<keyword evidence="3" id="KW-0121">Carboxypeptidase</keyword>
<evidence type="ECO:0000313" key="3">
    <source>
        <dbReference type="EMBL" id="GAP00416.1"/>
    </source>
</evidence>
<evidence type="ECO:0000256" key="1">
    <source>
        <dbReference type="HAMAP-Rule" id="MF_01538"/>
    </source>
</evidence>
<reference evidence="3 4" key="1">
    <citation type="journal article" date="2015" name="BMC Genomics">
        <title>Comparative genomics of Fructobacillus spp. and Leuconostoc spp. reveals niche-specific evolution of Fructobacillus spp.</title>
        <authorList>
            <person name="Endo A."/>
            <person name="Tanizawa Y."/>
            <person name="Tanaka N."/>
            <person name="Maeno S."/>
            <person name="Kumar H."/>
            <person name="Shiwa Y."/>
            <person name="Okada S."/>
            <person name="Yoshikawa H."/>
            <person name="Dicks L."/>
            <person name="Nakagawa J."/>
            <person name="Arita M."/>
        </authorList>
    </citation>
    <scope>NUCLEOTIDE SEQUENCE [LARGE SCALE GENOMIC DNA]</scope>
    <source>
        <strain evidence="3 4">JCM 12225</strain>
    </source>
</reference>
<gene>
    <name evidence="3" type="ORF">FFIC_284330</name>
</gene>
<accession>A0A0K8MIN2</accession>
<dbReference type="OrthoDB" id="2242851at2"/>
<dbReference type="RefSeq" id="WP_083989400.1">
    <property type="nucleotide sequence ID" value="NZ_DF968005.1"/>
</dbReference>
<proteinExistence type="inferred from homology"/>
<keyword evidence="3" id="KW-0645">Protease</keyword>